<dbReference type="EMBL" id="CADCXU010002716">
    <property type="protein sequence ID" value="CAA9994855.1"/>
    <property type="molecule type" value="Genomic_DNA"/>
</dbReference>
<reference evidence="1 2" key="1">
    <citation type="submission" date="2020-02" db="EMBL/GenBank/DDBJ databases">
        <authorList>
            <person name="Ferguson B K."/>
        </authorList>
    </citation>
    <scope>NUCLEOTIDE SEQUENCE [LARGE SCALE GENOMIC DNA]</scope>
</reference>
<evidence type="ECO:0000313" key="2">
    <source>
        <dbReference type="Proteomes" id="UP000479000"/>
    </source>
</evidence>
<sequence length="91" mass="10142">MATAAVVLTEKDAGKGWMLGWKRRRMPKRKTVHPVEARTSKSFARTSDTTDTHAGFITRLLNLPLNRESSVVGHTLLHGDTDEYPHTSLAN</sequence>
<name>A0A6H5FXN5_9HEMI</name>
<dbReference type="AlphaFoldDB" id="A0A6H5FXN5"/>
<evidence type="ECO:0000313" key="1">
    <source>
        <dbReference type="EMBL" id="CAA9994855.1"/>
    </source>
</evidence>
<feature type="non-terminal residue" evidence="1">
    <location>
        <position position="91"/>
    </location>
</feature>
<accession>A0A6H5FXN5</accession>
<organism evidence="1 2">
    <name type="scientific">Nesidiocoris tenuis</name>
    <dbReference type="NCBI Taxonomy" id="355587"/>
    <lineage>
        <taxon>Eukaryota</taxon>
        <taxon>Metazoa</taxon>
        <taxon>Ecdysozoa</taxon>
        <taxon>Arthropoda</taxon>
        <taxon>Hexapoda</taxon>
        <taxon>Insecta</taxon>
        <taxon>Pterygota</taxon>
        <taxon>Neoptera</taxon>
        <taxon>Paraneoptera</taxon>
        <taxon>Hemiptera</taxon>
        <taxon>Heteroptera</taxon>
        <taxon>Panheteroptera</taxon>
        <taxon>Cimicomorpha</taxon>
        <taxon>Miridae</taxon>
        <taxon>Dicyphina</taxon>
        <taxon>Nesidiocoris</taxon>
    </lineage>
</organism>
<gene>
    <name evidence="1" type="ORF">NTEN_LOCUS1671</name>
</gene>
<dbReference type="Proteomes" id="UP000479000">
    <property type="component" value="Unassembled WGS sequence"/>
</dbReference>
<protein>
    <submittedName>
        <fullName evidence="1">Uncharacterized protein</fullName>
    </submittedName>
</protein>
<keyword evidence="2" id="KW-1185">Reference proteome</keyword>
<proteinExistence type="predicted"/>